<name>A0A9E7IW56_9FIRM</name>
<evidence type="ECO:0000313" key="7">
    <source>
        <dbReference type="EMBL" id="UQK59529.1"/>
    </source>
</evidence>
<keyword evidence="8" id="KW-1185">Reference proteome</keyword>
<accession>A0A9E7IW56</accession>
<evidence type="ECO:0000256" key="1">
    <source>
        <dbReference type="ARBA" id="ARBA00001946"/>
    </source>
</evidence>
<evidence type="ECO:0000256" key="2">
    <source>
        <dbReference type="ARBA" id="ARBA00005582"/>
    </source>
</evidence>
<dbReference type="PROSITE" id="PS00893">
    <property type="entry name" value="NUDIX_BOX"/>
    <property type="match status" value="1"/>
</dbReference>
<dbReference type="RefSeq" id="WP_249242946.1">
    <property type="nucleotide sequence ID" value="NZ_CP096649.1"/>
</dbReference>
<organism evidence="7 8">
    <name type="scientific">Fenollaria massiliensis</name>
    <dbReference type="NCBI Taxonomy" id="938288"/>
    <lineage>
        <taxon>Bacteria</taxon>
        <taxon>Bacillati</taxon>
        <taxon>Bacillota</taxon>
        <taxon>Clostridia</taxon>
        <taxon>Eubacteriales</taxon>
        <taxon>Fenollaria</taxon>
    </lineage>
</organism>
<gene>
    <name evidence="7" type="ORF">M1R53_02475</name>
</gene>
<evidence type="ECO:0000256" key="5">
    <source>
        <dbReference type="ARBA" id="ARBA00022842"/>
    </source>
</evidence>
<dbReference type="InterPro" id="IPR003562">
    <property type="entry name" value="Mutator_MutX_prot"/>
</dbReference>
<dbReference type="EMBL" id="CP096649">
    <property type="protein sequence ID" value="UQK59529.1"/>
    <property type="molecule type" value="Genomic_DNA"/>
</dbReference>
<evidence type="ECO:0000256" key="4">
    <source>
        <dbReference type="ARBA" id="ARBA00022801"/>
    </source>
</evidence>
<proteinExistence type="inferred from homology"/>
<evidence type="ECO:0000259" key="6">
    <source>
        <dbReference type="PROSITE" id="PS51462"/>
    </source>
</evidence>
<dbReference type="InterPro" id="IPR015797">
    <property type="entry name" value="NUDIX_hydrolase-like_dom_sf"/>
</dbReference>
<sequence length="160" mass="19065">MKLKQAYTVIYIKDKTTNKFLFLYRNKKKNDINHGKYIGIGGKIEPGESKDECIMREVYEETNLTLKTFYYMGEVRYIDIGSSTYEKMYVYYSDDYKGEIKECSEGTLKFMSEEEFYASPHWEGDKIFLDYALKNNAFKSINYYYKNGLNFKTILLNRQV</sequence>
<dbReference type="Pfam" id="PF00293">
    <property type="entry name" value="NUDIX"/>
    <property type="match status" value="1"/>
</dbReference>
<dbReference type="GO" id="GO:0005737">
    <property type="term" value="C:cytoplasm"/>
    <property type="evidence" value="ECO:0007669"/>
    <property type="project" value="TreeGrafter"/>
</dbReference>
<keyword evidence="4" id="KW-0378">Hydrolase</keyword>
<dbReference type="InterPro" id="IPR020084">
    <property type="entry name" value="NUDIX_hydrolase_CS"/>
</dbReference>
<reference evidence="7" key="1">
    <citation type="submission" date="2022-04" db="EMBL/GenBank/DDBJ databases">
        <title>Complete genome sequences of Ezakiella coagulans and Fenollaria massiliensis.</title>
        <authorList>
            <person name="France M.T."/>
            <person name="Clifford J."/>
            <person name="Narina S."/>
            <person name="Rutt L."/>
            <person name="Ravel J."/>
        </authorList>
    </citation>
    <scope>NUCLEOTIDE SEQUENCE</scope>
    <source>
        <strain evidence="7">C0061C2</strain>
    </source>
</reference>
<dbReference type="GO" id="GO:0046872">
    <property type="term" value="F:metal ion binding"/>
    <property type="evidence" value="ECO:0007669"/>
    <property type="project" value="UniProtKB-KW"/>
</dbReference>
<comment type="cofactor">
    <cofactor evidence="1">
        <name>Mg(2+)</name>
        <dbReference type="ChEBI" id="CHEBI:18420"/>
    </cofactor>
</comment>
<evidence type="ECO:0000313" key="8">
    <source>
        <dbReference type="Proteomes" id="UP000831151"/>
    </source>
</evidence>
<dbReference type="KEGG" id="fms:M1R53_02475"/>
<dbReference type="PANTHER" id="PTHR43758:SF2">
    <property type="entry name" value="OXIDIZED PURINE NUCLEOSIDE TRIPHOSPHATE HYDROLASE"/>
    <property type="match status" value="1"/>
</dbReference>
<protein>
    <submittedName>
        <fullName evidence="7">NUDIX domain-containing protein</fullName>
    </submittedName>
</protein>
<evidence type="ECO:0000256" key="3">
    <source>
        <dbReference type="ARBA" id="ARBA00022723"/>
    </source>
</evidence>
<dbReference type="PROSITE" id="PS51462">
    <property type="entry name" value="NUDIX"/>
    <property type="match status" value="1"/>
</dbReference>
<dbReference type="Gene3D" id="3.90.79.10">
    <property type="entry name" value="Nucleoside Triphosphate Pyrophosphohydrolase"/>
    <property type="match status" value="1"/>
</dbReference>
<dbReference type="PRINTS" id="PR01402">
    <property type="entry name" value="MUTATORMUTX"/>
</dbReference>
<keyword evidence="3" id="KW-0479">Metal-binding</keyword>
<dbReference type="PANTHER" id="PTHR43758">
    <property type="entry name" value="7,8-DIHYDRO-8-OXOGUANINE TRIPHOSPHATASE"/>
    <property type="match status" value="1"/>
</dbReference>
<dbReference type="SUPFAM" id="SSF55811">
    <property type="entry name" value="Nudix"/>
    <property type="match status" value="1"/>
</dbReference>
<keyword evidence="5" id="KW-0460">Magnesium</keyword>
<dbReference type="InterPro" id="IPR000086">
    <property type="entry name" value="NUDIX_hydrolase_dom"/>
</dbReference>
<feature type="domain" description="Nudix hydrolase" evidence="6">
    <location>
        <begin position="3"/>
        <end position="134"/>
    </location>
</feature>
<dbReference type="Proteomes" id="UP000831151">
    <property type="component" value="Chromosome"/>
</dbReference>
<dbReference type="GO" id="GO:0008413">
    <property type="term" value="F:8-oxo-7,8-dihydroguanosine triphosphate pyrophosphatase activity"/>
    <property type="evidence" value="ECO:0007669"/>
    <property type="project" value="InterPro"/>
</dbReference>
<dbReference type="AlphaFoldDB" id="A0A9E7IW56"/>
<dbReference type="CDD" id="cd18886">
    <property type="entry name" value="NUDIX_MutT_Nudt1"/>
    <property type="match status" value="1"/>
</dbReference>
<comment type="similarity">
    <text evidence="2">Belongs to the Nudix hydrolase family.</text>
</comment>
<dbReference type="GO" id="GO:0006281">
    <property type="term" value="P:DNA repair"/>
    <property type="evidence" value="ECO:0007669"/>
    <property type="project" value="InterPro"/>
</dbReference>